<evidence type="ECO:0000256" key="3">
    <source>
        <dbReference type="SAM" id="MobiDB-lite"/>
    </source>
</evidence>
<dbReference type="GeneID" id="41978351"/>
<dbReference type="AlphaFoldDB" id="A0A507AQS0"/>
<gene>
    <name evidence="5" type="ORF">E0L32_010904</name>
</gene>
<reference evidence="5 6" key="1">
    <citation type="submission" date="2019-06" db="EMBL/GenBank/DDBJ databases">
        <title>Draft genome sequence of the filamentous fungus Phialemoniopsis curvata isolated from diesel fuel.</title>
        <authorList>
            <person name="Varaljay V.A."/>
            <person name="Lyon W.J."/>
            <person name="Crouch A.L."/>
            <person name="Drake C.E."/>
            <person name="Hollomon J.M."/>
            <person name="Nadeau L.J."/>
            <person name="Nunn H.S."/>
            <person name="Stevenson B.S."/>
            <person name="Bojanowski C.L."/>
            <person name="Crookes-Goodson W.J."/>
        </authorList>
    </citation>
    <scope>NUCLEOTIDE SEQUENCE [LARGE SCALE GENOMIC DNA]</scope>
    <source>
        <strain evidence="5 6">D216</strain>
    </source>
</reference>
<proteinExistence type="predicted"/>
<sequence length="643" mass="71920">MEVPQDGDLMPCIPEQALPNSGGGQRSSITTLALSGDLSNPDESIASSSKDFPAAVNITSPRPNNGIRASTALLPLFLSHPTVSVLKSIIAQPALEIQNSDSFWKAQLTNLLPTQNQCDMLVAFYLENINWLYHAVHVPLFRRQYYRLWTAPVEQVDLIWLSLLFAMLSLSALYVPPTVAEAAGLEPEAIRRLAHTWHGASRQALFSGGFESRPRLLQLATFLVSQLYWLSTKNGEAMNSCLGQAVRNAQALQLDRDKVASPLETELRRRAWWELCCCDTFQSLCFGRTPLISGGAMSRVSFPANIDDAALPDETKMTITPRPDNEPTDMSAKIARAEVFRIFHKLYTDDGSHMSSWSYVSGIDAEVQAWLGRLPWFFCSSAWQTDTGYGHTLLLQSETTQQHFNTTPRPNNIRWSHYVLHSCVCIQRIRMARPFLGLQHESHIRDEALRICLQASRSILDDYKHLREGRRSSPRFHVLSYQSYSAAVQLAAFLLVEQTFETEEPTIREDIEMVIKDLDAWVDSGPMIADGQRVLKIMLQICDMRHLGGAQGQAGPVPHQEELATEIGPVFGGGESTARKYLRRCDINYLLNQDFSSAGTLGAGTSTDSELDSLFDFDVPLDMLSVEQWDFLLHGTSFVTNSF</sequence>
<dbReference type="OrthoDB" id="410267at2759"/>
<dbReference type="GO" id="GO:0006351">
    <property type="term" value="P:DNA-templated transcription"/>
    <property type="evidence" value="ECO:0007669"/>
    <property type="project" value="InterPro"/>
</dbReference>
<dbReference type="PANTHER" id="PTHR31001">
    <property type="entry name" value="UNCHARACTERIZED TRANSCRIPTIONAL REGULATORY PROTEIN"/>
    <property type="match status" value="1"/>
</dbReference>
<dbReference type="Pfam" id="PF04082">
    <property type="entry name" value="Fungal_trans"/>
    <property type="match status" value="1"/>
</dbReference>
<dbReference type="STRING" id="1093900.A0A507AQS0"/>
<dbReference type="CDD" id="cd12148">
    <property type="entry name" value="fungal_TF_MHR"/>
    <property type="match status" value="1"/>
</dbReference>
<comment type="subcellular location">
    <subcellularLocation>
        <location evidence="1">Nucleus</location>
    </subcellularLocation>
</comment>
<organism evidence="5 6">
    <name type="scientific">Thyridium curvatum</name>
    <dbReference type="NCBI Taxonomy" id="1093900"/>
    <lineage>
        <taxon>Eukaryota</taxon>
        <taxon>Fungi</taxon>
        <taxon>Dikarya</taxon>
        <taxon>Ascomycota</taxon>
        <taxon>Pezizomycotina</taxon>
        <taxon>Sordariomycetes</taxon>
        <taxon>Sordariomycetidae</taxon>
        <taxon>Thyridiales</taxon>
        <taxon>Thyridiaceae</taxon>
        <taxon>Thyridium</taxon>
    </lineage>
</organism>
<dbReference type="EMBL" id="SKBQ01000093">
    <property type="protein sequence ID" value="TPX07201.1"/>
    <property type="molecule type" value="Genomic_DNA"/>
</dbReference>
<evidence type="ECO:0000313" key="6">
    <source>
        <dbReference type="Proteomes" id="UP000319257"/>
    </source>
</evidence>
<comment type="caution">
    <text evidence="5">The sequence shown here is derived from an EMBL/GenBank/DDBJ whole genome shotgun (WGS) entry which is preliminary data.</text>
</comment>
<evidence type="ECO:0000313" key="5">
    <source>
        <dbReference type="EMBL" id="TPX07201.1"/>
    </source>
</evidence>
<evidence type="ECO:0000256" key="2">
    <source>
        <dbReference type="ARBA" id="ARBA00023242"/>
    </source>
</evidence>
<keyword evidence="2" id="KW-0539">Nucleus</keyword>
<dbReference type="InterPro" id="IPR050613">
    <property type="entry name" value="Sec_Metabolite_Reg"/>
</dbReference>
<protein>
    <recommendedName>
        <fullName evidence="4">Xylanolytic transcriptional activator regulatory domain-containing protein</fullName>
    </recommendedName>
</protein>
<dbReference type="RefSeq" id="XP_030988912.1">
    <property type="nucleotide sequence ID" value="XM_031133574.1"/>
</dbReference>
<feature type="region of interest" description="Disordered" evidence="3">
    <location>
        <begin position="1"/>
        <end position="26"/>
    </location>
</feature>
<dbReference type="Proteomes" id="UP000319257">
    <property type="component" value="Unassembled WGS sequence"/>
</dbReference>
<dbReference type="GO" id="GO:0003677">
    <property type="term" value="F:DNA binding"/>
    <property type="evidence" value="ECO:0007669"/>
    <property type="project" value="InterPro"/>
</dbReference>
<accession>A0A507AQS0</accession>
<feature type="domain" description="Xylanolytic transcriptional activator regulatory" evidence="4">
    <location>
        <begin position="238"/>
        <end position="309"/>
    </location>
</feature>
<evidence type="ECO:0000259" key="4">
    <source>
        <dbReference type="SMART" id="SM00906"/>
    </source>
</evidence>
<dbReference type="GO" id="GO:0008270">
    <property type="term" value="F:zinc ion binding"/>
    <property type="evidence" value="ECO:0007669"/>
    <property type="project" value="InterPro"/>
</dbReference>
<dbReference type="InterPro" id="IPR007219">
    <property type="entry name" value="XnlR_reg_dom"/>
</dbReference>
<dbReference type="InParanoid" id="A0A507AQS0"/>
<dbReference type="PANTHER" id="PTHR31001:SF81">
    <property type="entry name" value="ZN(II)2CYS6 TRANSCRIPTION FACTOR"/>
    <property type="match status" value="1"/>
</dbReference>
<evidence type="ECO:0000256" key="1">
    <source>
        <dbReference type="ARBA" id="ARBA00004123"/>
    </source>
</evidence>
<name>A0A507AQS0_9PEZI</name>
<dbReference type="GO" id="GO:0005634">
    <property type="term" value="C:nucleus"/>
    <property type="evidence" value="ECO:0007669"/>
    <property type="project" value="UniProtKB-SubCell"/>
</dbReference>
<keyword evidence="6" id="KW-1185">Reference proteome</keyword>
<dbReference type="SMART" id="SM00906">
    <property type="entry name" value="Fungal_trans"/>
    <property type="match status" value="1"/>
</dbReference>